<dbReference type="EMBL" id="AOHO01000026">
    <property type="protein sequence ID" value="EME63696.1"/>
    <property type="molecule type" value="Genomic_DNA"/>
</dbReference>
<dbReference type="GO" id="GO:0005829">
    <property type="term" value="C:cytosol"/>
    <property type="evidence" value="ECO:0007669"/>
    <property type="project" value="TreeGrafter"/>
</dbReference>
<dbReference type="PANTHER" id="PTHR47396">
    <property type="entry name" value="TYPE I RESTRICTION ENZYME ECOKI R PROTEIN"/>
    <property type="match status" value="1"/>
</dbReference>
<dbReference type="OrthoDB" id="9776021at2"/>
<feature type="region of interest" description="Disordered" evidence="1">
    <location>
        <begin position="1"/>
        <end position="37"/>
    </location>
</feature>
<gene>
    <name evidence="3" type="ORF">H074_03744</name>
</gene>
<reference evidence="3 4" key="1">
    <citation type="journal article" date="2013" name="Genome Announc.">
        <title>Draft Genome Sequence of Amycolatopsis decaplanina Strain DSM 44594T.</title>
        <authorList>
            <person name="Kaur N."/>
            <person name="Kumar S."/>
            <person name="Bala M."/>
            <person name="Raghava G.P."/>
            <person name="Mayilraj S."/>
        </authorList>
    </citation>
    <scope>NUCLEOTIDE SEQUENCE [LARGE SCALE GENOMIC DNA]</scope>
    <source>
        <strain evidence="3 4">DSM 44594</strain>
    </source>
</reference>
<evidence type="ECO:0000259" key="2">
    <source>
        <dbReference type="Pfam" id="PF04851"/>
    </source>
</evidence>
<accession>M2XRT5</accession>
<dbReference type="GO" id="GO:0004519">
    <property type="term" value="F:endonuclease activity"/>
    <property type="evidence" value="ECO:0007669"/>
    <property type="project" value="UniProtKB-KW"/>
</dbReference>
<feature type="domain" description="Helicase/UvrB N-terminal" evidence="2">
    <location>
        <begin position="160"/>
        <end position="367"/>
    </location>
</feature>
<dbReference type="InterPro" id="IPR027417">
    <property type="entry name" value="P-loop_NTPase"/>
</dbReference>
<dbReference type="GO" id="GO:0005524">
    <property type="term" value="F:ATP binding"/>
    <property type="evidence" value="ECO:0007669"/>
    <property type="project" value="InterPro"/>
</dbReference>
<dbReference type="InterPro" id="IPR006935">
    <property type="entry name" value="Helicase/UvrB_N"/>
</dbReference>
<dbReference type="Gene3D" id="3.40.50.300">
    <property type="entry name" value="P-loop containing nucleotide triphosphate hydrolases"/>
    <property type="match status" value="2"/>
</dbReference>
<dbReference type="InterPro" id="IPR050742">
    <property type="entry name" value="Helicase_Restrict-Modif_Enz"/>
</dbReference>
<dbReference type="NCBIfam" id="NF046055">
    <property type="entry name" value="restr_BPTD_3080"/>
    <property type="match status" value="1"/>
</dbReference>
<dbReference type="GO" id="GO:0003677">
    <property type="term" value="F:DNA binding"/>
    <property type="evidence" value="ECO:0007669"/>
    <property type="project" value="InterPro"/>
</dbReference>
<comment type="caution">
    <text evidence="3">The sequence shown here is derived from an EMBL/GenBank/DDBJ whole genome shotgun (WGS) entry which is preliminary data.</text>
</comment>
<dbReference type="RefSeq" id="WP_007028689.1">
    <property type="nucleotide sequence ID" value="NZ_AOHO01000026.1"/>
</dbReference>
<keyword evidence="3" id="KW-0378">Hydrolase</keyword>
<protein>
    <submittedName>
        <fullName evidence="3">Restriction endonuclease</fullName>
    </submittedName>
</protein>
<sequence length="1027" mass="116059">MTKPIDNPILNSPYEQPDRHYAIGPQGPTGEIQVGRRPSESFVPIAATKKRRRGQDDPAQVEFDFDATGERRERNSLINDIRRDLAKWRRGGEYAGVSPISRKLLQHWADPARENRVLFCQREAAETAIFLAEVAGRSHGYADWRKRLEPENAAHNGGLPRMALKMATGSGKTVVMAMLLAWQTLNKVQSPRDQRFTNRFLVVAPGITIKDRLRVLLPEDPENYYDQRELIPADLKGGLEHARIVITNYHAFQLKDAKEIKGVSRNTRLLLKGDRTEDAFKETPKAMVSRVLRDLGGGGADKQQIMVFNDEAHHCYQDRPIPADANAGQLSKDQREANDQARVWFRGLHAIARHIGIKQVFDLSATPFYLNGSGYHEGHLFPWTVSDFSLMDAIESGIVKVPRTPVDDDADHELVVYLRLWDFVGNQLPKGTARNKVKDWAPPPELEGALRSLHRSYRRAFEHWEASLQQQDETPPVFIVVCPNTTVSKLVYDWIAGEQVLDANDTVIAHKAGNLSLLSNVVEGKPLARPRTILIDSAQLESGEGMNPVFKRDAGAEIAAFKADYRRRYPGADVEKITDEELLREVMNTVGKKGKLGEQVRCVVSVSMLTEGWDANTVTHILGVRAFRSQLLCEQVVGRGLRRRSYAVNKAGYFEPEYANVYGIPFQFISSDKPTTEPAPPRPVQEVEALAGREHLRITFPNLLGYRVELPDEQIWLDLEQASTFEIGPNTVPRWVEMKGVVGSGEREGGDEREYRPQEVAYALAKRVLDDQFTTAGNRRPWLFPRLADICREWISRRVVLADGYNLGYLMTITEAQAEAAEKIWEAITRVADRRGRLRPMLNRFTPRGSTKDVYFHTRKATVRTDKSEVSHVTLDGRDGNTWEQLLAAEMELNPNVRSYVKNDHLGFAIPYVYKGRTHTYLPDFLVRLQPLEGEDFDRMLIVEVSGSRKSPGPTQVKATTARESWCASVNNHRGFGRWGFIEMRDPLTFKVHLAEAIQALYGDLPIIGDPDLLDFSERDVRSARGA</sequence>
<dbReference type="Proteomes" id="UP000054226">
    <property type="component" value="Unassembled WGS sequence"/>
</dbReference>
<evidence type="ECO:0000313" key="4">
    <source>
        <dbReference type="Proteomes" id="UP000054226"/>
    </source>
</evidence>
<keyword evidence="3" id="KW-0255">Endonuclease</keyword>
<keyword evidence="4" id="KW-1185">Reference proteome</keyword>
<evidence type="ECO:0000256" key="1">
    <source>
        <dbReference type="SAM" id="MobiDB-lite"/>
    </source>
</evidence>
<dbReference type="GO" id="GO:0016787">
    <property type="term" value="F:hydrolase activity"/>
    <property type="evidence" value="ECO:0007669"/>
    <property type="project" value="InterPro"/>
</dbReference>
<dbReference type="REBASE" id="63160">
    <property type="entry name" value="Ade44594ORF3749P"/>
</dbReference>
<dbReference type="Pfam" id="PF04851">
    <property type="entry name" value="ResIII"/>
    <property type="match status" value="1"/>
</dbReference>
<proteinExistence type="predicted"/>
<organism evidence="3 4">
    <name type="scientific">Amycolatopsis decaplanina DSM 44594</name>
    <dbReference type="NCBI Taxonomy" id="1284240"/>
    <lineage>
        <taxon>Bacteria</taxon>
        <taxon>Bacillati</taxon>
        <taxon>Actinomycetota</taxon>
        <taxon>Actinomycetes</taxon>
        <taxon>Pseudonocardiales</taxon>
        <taxon>Pseudonocardiaceae</taxon>
        <taxon>Amycolatopsis</taxon>
    </lineage>
</organism>
<dbReference type="SUPFAM" id="SSF52540">
    <property type="entry name" value="P-loop containing nucleoside triphosphate hydrolases"/>
    <property type="match status" value="2"/>
</dbReference>
<name>M2XRT5_9PSEU</name>
<dbReference type="AlphaFoldDB" id="M2XRT5"/>
<dbReference type="PANTHER" id="PTHR47396:SF1">
    <property type="entry name" value="ATP-DEPENDENT HELICASE IRC3-RELATED"/>
    <property type="match status" value="1"/>
</dbReference>
<dbReference type="PATRIC" id="fig|1284240.4.peg.749"/>
<keyword evidence="3" id="KW-0540">Nuclease</keyword>
<evidence type="ECO:0000313" key="3">
    <source>
        <dbReference type="EMBL" id="EME63696.1"/>
    </source>
</evidence>